<dbReference type="Proteomes" id="UP001061298">
    <property type="component" value="Plasmid punmamed2"/>
</dbReference>
<accession>A0ABY6EGQ3</accession>
<keyword evidence="2" id="KW-0614">Plasmid</keyword>
<dbReference type="RefSeq" id="WP_263235234.1">
    <property type="nucleotide sequence ID" value="NZ_CP106794.1"/>
</dbReference>
<dbReference type="EMBL" id="CP106794">
    <property type="protein sequence ID" value="UXY24971.1"/>
    <property type="molecule type" value="Genomic_DNA"/>
</dbReference>
<feature type="region of interest" description="Disordered" evidence="1">
    <location>
        <begin position="322"/>
        <end position="346"/>
    </location>
</feature>
<reference evidence="2" key="1">
    <citation type="submission" date="2022-10" db="EMBL/GenBank/DDBJ databases">
        <authorList>
            <person name="Mo P."/>
        </authorList>
    </citation>
    <scope>NUCLEOTIDE SEQUENCE</scope>
    <source>
        <strain evidence="2">HUAS 13-4</strain>
        <plasmid evidence="2">punmamed2</plasmid>
    </source>
</reference>
<evidence type="ECO:0000313" key="3">
    <source>
        <dbReference type="Proteomes" id="UP001061298"/>
    </source>
</evidence>
<sequence>MSAAVAAAAATLPGFIDKSVDKTVPVRRQRVRVPMRLVWSPHYQDVALSVYVKVKALASRPEGCQAKTETIASYLGLSPASVERGMKQLRRPGPDGVVELRSDRRTLPGGRGQSAVRTVRTMSPTEAFVWVPVAAAEDLTPRQLRAYALIAYAQVRGIALTEAELASGLRHHSGKKAGQPLSVTAASVVVDEVEAARWVTVQRRAGERGRHRYVAHDIAPEARPAGAGPMADAAVETPVDCGSEKATSSQVGEGSGSPVGEGSLAYREAPRTDSPDDARALVSPAVGEVPVGKGASPVENPAGGEAALLGGDRGVALRADGQNQPFFSKPKNNSSRNGAVSRPSYDGPQLAMSPQIYAVLEPVHVLLERVNNTFVLRKIAREVGRQLREGTAPERLQHRLTTRLAKVMLSDIRDPGRWLLGVALPRWGCGYQDCESGVIWRTGAACEICTEIGHDKAAARKRAHRVTEGLCPEHGTRPGASGRCAACKLDDAIHQPAPVPAPRVLEGPRRGSCGDCGARIMLTGPALEDGLCKLCREEAAADAPALSSAAAAVRPICSGRDGDVPCGREALPTRSVCARHLVQELSEEVA</sequence>
<feature type="region of interest" description="Disordered" evidence="1">
    <location>
        <begin position="288"/>
        <end position="307"/>
    </location>
</feature>
<feature type="compositionally biased region" description="Polar residues" evidence="1">
    <location>
        <begin position="322"/>
        <end position="338"/>
    </location>
</feature>
<keyword evidence="3" id="KW-1185">Reference proteome</keyword>
<feature type="compositionally biased region" description="Basic and acidic residues" evidence="1">
    <location>
        <begin position="268"/>
        <end position="278"/>
    </location>
</feature>
<name>A0ABY6EGQ3_9ACTN</name>
<evidence type="ECO:0000256" key="1">
    <source>
        <dbReference type="SAM" id="MobiDB-lite"/>
    </source>
</evidence>
<protein>
    <recommendedName>
        <fullName evidence="4">Helix-turn-helix domain-containing protein</fullName>
    </recommendedName>
</protein>
<proteinExistence type="predicted"/>
<evidence type="ECO:0000313" key="2">
    <source>
        <dbReference type="EMBL" id="UXY24971.1"/>
    </source>
</evidence>
<evidence type="ECO:0008006" key="4">
    <source>
        <dbReference type="Google" id="ProtNLM"/>
    </source>
</evidence>
<feature type="region of interest" description="Disordered" evidence="1">
    <location>
        <begin position="241"/>
        <end position="278"/>
    </location>
</feature>
<organism evidence="2 3">
    <name type="scientific">Streptomyces cynarae</name>
    <dbReference type="NCBI Taxonomy" id="2981134"/>
    <lineage>
        <taxon>Bacteria</taxon>
        <taxon>Bacillati</taxon>
        <taxon>Actinomycetota</taxon>
        <taxon>Actinomycetes</taxon>
        <taxon>Kitasatosporales</taxon>
        <taxon>Streptomycetaceae</taxon>
        <taxon>Streptomyces</taxon>
    </lineage>
</organism>
<geneLocation type="plasmid" evidence="2 3">
    <name>punmamed2</name>
</geneLocation>
<gene>
    <name evidence="2" type="ORF">N8I84_41805</name>
</gene>